<comment type="caution">
    <text evidence="6">The sequence shown here is derived from an EMBL/GenBank/DDBJ whole genome shotgun (WGS) entry which is preliminary data.</text>
</comment>
<evidence type="ECO:0000256" key="2">
    <source>
        <dbReference type="ARBA" id="ARBA00022741"/>
    </source>
</evidence>
<dbReference type="InterPro" id="IPR040570">
    <property type="entry name" value="LAL_C2"/>
</dbReference>
<protein>
    <submittedName>
        <fullName evidence="6">Biotin carboxylase</fullName>
    </submittedName>
</protein>
<evidence type="ECO:0000313" key="6">
    <source>
        <dbReference type="EMBL" id="MDQ2585204.1"/>
    </source>
</evidence>
<dbReference type="Pfam" id="PF18603">
    <property type="entry name" value="LAL_C2"/>
    <property type="match status" value="1"/>
</dbReference>
<evidence type="ECO:0000259" key="5">
    <source>
        <dbReference type="PROSITE" id="PS50975"/>
    </source>
</evidence>
<evidence type="ECO:0000256" key="3">
    <source>
        <dbReference type="ARBA" id="ARBA00022840"/>
    </source>
</evidence>
<keyword evidence="3 4" id="KW-0067">ATP-binding</keyword>
<dbReference type="SUPFAM" id="SSF56059">
    <property type="entry name" value="Glutathione synthetase ATP-binding domain-like"/>
    <property type="match status" value="1"/>
</dbReference>
<accession>A0ABU0WZB3</accession>
<reference evidence="6 7" key="1">
    <citation type="submission" date="2017-06" db="EMBL/GenBank/DDBJ databases">
        <title>Cultured bacterium strain Saccharothrix yanglingensis Hhs.015.</title>
        <authorList>
            <person name="Xia Y."/>
        </authorList>
    </citation>
    <scope>NUCLEOTIDE SEQUENCE [LARGE SCALE GENOMIC DNA]</scope>
    <source>
        <strain evidence="6 7">Hhs.015</strain>
    </source>
</reference>
<dbReference type="InterPro" id="IPR052032">
    <property type="entry name" value="ATP-dep_AA_Ligase"/>
</dbReference>
<dbReference type="PROSITE" id="PS50975">
    <property type="entry name" value="ATP_GRASP"/>
    <property type="match status" value="1"/>
</dbReference>
<keyword evidence="1" id="KW-0436">Ligase</keyword>
<dbReference type="PANTHER" id="PTHR43585:SF2">
    <property type="entry name" value="ATP-GRASP ENZYME FSQD"/>
    <property type="match status" value="1"/>
</dbReference>
<keyword evidence="7" id="KW-1185">Reference proteome</keyword>
<dbReference type="Pfam" id="PF13535">
    <property type="entry name" value="ATP-grasp_4"/>
    <property type="match status" value="1"/>
</dbReference>
<dbReference type="SMART" id="SM01209">
    <property type="entry name" value="GARS_A"/>
    <property type="match status" value="1"/>
</dbReference>
<evidence type="ECO:0000256" key="1">
    <source>
        <dbReference type="ARBA" id="ARBA00022598"/>
    </source>
</evidence>
<evidence type="ECO:0000256" key="4">
    <source>
        <dbReference type="PROSITE-ProRule" id="PRU00409"/>
    </source>
</evidence>
<dbReference type="Proteomes" id="UP001225605">
    <property type="component" value="Unassembled WGS sequence"/>
</dbReference>
<name>A0ABU0WZB3_9PSEU</name>
<dbReference type="EMBL" id="NSDM01000005">
    <property type="protein sequence ID" value="MDQ2585204.1"/>
    <property type="molecule type" value="Genomic_DNA"/>
</dbReference>
<sequence>MEYAVVAAARAAGSLGLPGAGVRAASVLRDKLTLREVTTAAGMPGPRFAEVRSADDIAAFAGGGPCVVKPSGRQASLGVLLLDAGADVGAAWAATTTADEGNQIADRPMSWRYLVEERLRGPEFSTECLVAGGQVVFLNVTAKRTSAGPAPVELGHVVPAEPPAEWRGPVDDLVRAVGFDTGILHAEWVRTADGPRLVECAGRPPGDKIVDLIDLAYRTNLTRHWVDALAGRPVDPPATASRAAAIAFVTADPGTVLAVDGVEDASALPGVERVDVLRKAGDTLADLRSSWDRVGSAIAVGDTPAEADARARAAVAAVRVDVKSER</sequence>
<proteinExistence type="predicted"/>
<feature type="domain" description="ATP-grasp" evidence="5">
    <location>
        <begin position="35"/>
        <end position="230"/>
    </location>
</feature>
<dbReference type="InterPro" id="IPR011761">
    <property type="entry name" value="ATP-grasp"/>
</dbReference>
<organism evidence="6 7">
    <name type="scientific">Saccharothrix yanglingensis</name>
    <dbReference type="NCBI Taxonomy" id="659496"/>
    <lineage>
        <taxon>Bacteria</taxon>
        <taxon>Bacillati</taxon>
        <taxon>Actinomycetota</taxon>
        <taxon>Actinomycetes</taxon>
        <taxon>Pseudonocardiales</taxon>
        <taxon>Pseudonocardiaceae</taxon>
        <taxon>Saccharothrix</taxon>
    </lineage>
</organism>
<evidence type="ECO:0000313" key="7">
    <source>
        <dbReference type="Proteomes" id="UP001225605"/>
    </source>
</evidence>
<gene>
    <name evidence="6" type="ORF">CKY47_14680</name>
</gene>
<dbReference type="Gene3D" id="3.30.470.20">
    <property type="entry name" value="ATP-grasp fold, B domain"/>
    <property type="match status" value="1"/>
</dbReference>
<dbReference type="PANTHER" id="PTHR43585">
    <property type="entry name" value="FUMIPYRROLE BIOSYNTHESIS PROTEIN C"/>
    <property type="match status" value="1"/>
</dbReference>
<keyword evidence="2 4" id="KW-0547">Nucleotide-binding</keyword>